<accession>A0A1F6YCL1</accession>
<dbReference type="InterPro" id="IPR050695">
    <property type="entry name" value="N-acetylmuramoyl_amidase_3"/>
</dbReference>
<dbReference type="PANTHER" id="PTHR30404:SF0">
    <property type="entry name" value="N-ACETYLMURAMOYL-L-ALANINE AMIDASE AMIC"/>
    <property type="match status" value="1"/>
</dbReference>
<dbReference type="InterPro" id="IPR002508">
    <property type="entry name" value="MurNAc-LAA_cat"/>
</dbReference>
<dbReference type="Proteomes" id="UP000176192">
    <property type="component" value="Unassembled WGS sequence"/>
</dbReference>
<dbReference type="SUPFAM" id="SSF53187">
    <property type="entry name" value="Zn-dependent exopeptidases"/>
    <property type="match status" value="1"/>
</dbReference>
<dbReference type="PANTHER" id="PTHR30404">
    <property type="entry name" value="N-ACETYLMURAMOYL-L-ALANINE AMIDASE"/>
    <property type="match status" value="1"/>
</dbReference>
<comment type="caution">
    <text evidence="4">The sequence shown here is derived from an EMBL/GenBank/DDBJ whole genome shotgun (WGS) entry which is preliminary data.</text>
</comment>
<feature type="domain" description="MurNAc-LAA" evidence="3">
    <location>
        <begin position="34"/>
        <end position="272"/>
    </location>
</feature>
<evidence type="ECO:0000256" key="1">
    <source>
        <dbReference type="ARBA" id="ARBA00022801"/>
    </source>
</evidence>
<reference evidence="4 5" key="1">
    <citation type="journal article" date="2016" name="Nat. Commun.">
        <title>Thousands of microbial genomes shed light on interconnected biogeochemical processes in an aquifer system.</title>
        <authorList>
            <person name="Anantharaman K."/>
            <person name="Brown C.T."/>
            <person name="Hug L.A."/>
            <person name="Sharon I."/>
            <person name="Castelle C.J."/>
            <person name="Probst A.J."/>
            <person name="Thomas B.C."/>
            <person name="Singh A."/>
            <person name="Wilkins M.J."/>
            <person name="Karaoz U."/>
            <person name="Brodie E.L."/>
            <person name="Williams K.H."/>
            <person name="Hubbard S.S."/>
            <person name="Banfield J.F."/>
        </authorList>
    </citation>
    <scope>NUCLEOTIDE SEQUENCE [LARGE SCALE GENOMIC DNA]</scope>
</reference>
<dbReference type="STRING" id="1801797.A3G06_00080"/>
<dbReference type="AlphaFoldDB" id="A0A1F6YCL1"/>
<organism evidence="4 5">
    <name type="scientific">Candidatus Nomurabacteria bacterium RIFCSPLOWO2_12_FULL_46_14</name>
    <dbReference type="NCBI Taxonomy" id="1801797"/>
    <lineage>
        <taxon>Bacteria</taxon>
        <taxon>Candidatus Nomuraibacteriota</taxon>
    </lineage>
</organism>
<evidence type="ECO:0000313" key="4">
    <source>
        <dbReference type="EMBL" id="OGJ04104.1"/>
    </source>
</evidence>
<protein>
    <recommendedName>
        <fullName evidence="3">MurNAc-LAA domain-containing protein</fullName>
    </recommendedName>
</protein>
<proteinExistence type="predicted"/>
<feature type="signal peptide" evidence="2">
    <location>
        <begin position="1"/>
        <end position="23"/>
    </location>
</feature>
<dbReference type="GO" id="GO:0009253">
    <property type="term" value="P:peptidoglycan catabolic process"/>
    <property type="evidence" value="ECO:0007669"/>
    <property type="project" value="InterPro"/>
</dbReference>
<dbReference type="GO" id="GO:0030288">
    <property type="term" value="C:outer membrane-bounded periplasmic space"/>
    <property type="evidence" value="ECO:0007669"/>
    <property type="project" value="TreeGrafter"/>
</dbReference>
<dbReference type="EMBL" id="MFVV01000008">
    <property type="protein sequence ID" value="OGJ04104.1"/>
    <property type="molecule type" value="Genomic_DNA"/>
</dbReference>
<evidence type="ECO:0000313" key="5">
    <source>
        <dbReference type="Proteomes" id="UP000176192"/>
    </source>
</evidence>
<feature type="chain" id="PRO_5009527534" description="MurNAc-LAA domain-containing protein" evidence="2">
    <location>
        <begin position="24"/>
        <end position="279"/>
    </location>
</feature>
<gene>
    <name evidence="4" type="ORF">A3G06_00080</name>
</gene>
<dbReference type="GO" id="GO:0008745">
    <property type="term" value="F:N-acetylmuramoyl-L-alanine amidase activity"/>
    <property type="evidence" value="ECO:0007669"/>
    <property type="project" value="InterPro"/>
</dbReference>
<dbReference type="Pfam" id="PF01520">
    <property type="entry name" value="Amidase_3"/>
    <property type="match status" value="1"/>
</dbReference>
<evidence type="ECO:0000259" key="3">
    <source>
        <dbReference type="Pfam" id="PF01520"/>
    </source>
</evidence>
<evidence type="ECO:0000256" key="2">
    <source>
        <dbReference type="SAM" id="SignalP"/>
    </source>
</evidence>
<sequence length="279" mass="31551">MKKVFFITSIFFALILLPFSTRAEPDGEAMPVKILLVPGHDNEIWGAQYGKIKEADMNLRLAQELFKILRNENRFETYITRDNLGYTTVFADYFASAMDEVIAFKNKAKKETAEKIDSGELVPKEGAPHNNAAAEMALKLYAFNKWAGENNIDAVVHIHFNDYPRPSKWLIGKYRGFVIYVPEAQMQNAKASITLGESIFVELKKKYITSTYPWEKGGLVPDQELIALGGNGTLPASVRSVLIEYGYIYRFGNTAFRHGAYKDMAARTATGIKNYFFLK</sequence>
<keyword evidence="1" id="KW-0378">Hydrolase</keyword>
<name>A0A1F6YCL1_9BACT</name>
<dbReference type="Gene3D" id="3.40.630.40">
    <property type="entry name" value="Zn-dependent exopeptidases"/>
    <property type="match status" value="1"/>
</dbReference>
<keyword evidence="2" id="KW-0732">Signal</keyword>